<dbReference type="EMBL" id="RSDW01000001">
    <property type="protein sequence ID" value="RSL16844.1"/>
    <property type="molecule type" value="Genomic_DNA"/>
</dbReference>
<name>A0A3R9NU32_9BACT</name>
<comment type="caution">
    <text evidence="1">The sequence shown here is derived from an EMBL/GenBank/DDBJ whole genome shotgun (WGS) entry which is preliminary data.</text>
</comment>
<evidence type="ECO:0000313" key="1">
    <source>
        <dbReference type="EMBL" id="RSL16844.1"/>
    </source>
</evidence>
<dbReference type="Proteomes" id="UP000269669">
    <property type="component" value="Unassembled WGS sequence"/>
</dbReference>
<dbReference type="AlphaFoldDB" id="A0A3R9NU32"/>
<gene>
    <name evidence="1" type="ORF">EDE15_2369</name>
</gene>
<organism evidence="1 2">
    <name type="scientific">Edaphobacter aggregans</name>
    <dbReference type="NCBI Taxonomy" id="570835"/>
    <lineage>
        <taxon>Bacteria</taxon>
        <taxon>Pseudomonadati</taxon>
        <taxon>Acidobacteriota</taxon>
        <taxon>Terriglobia</taxon>
        <taxon>Terriglobales</taxon>
        <taxon>Acidobacteriaceae</taxon>
        <taxon>Edaphobacter</taxon>
    </lineage>
</organism>
<evidence type="ECO:0000313" key="2">
    <source>
        <dbReference type="Proteomes" id="UP000269669"/>
    </source>
</evidence>
<keyword evidence="2" id="KW-1185">Reference proteome</keyword>
<reference evidence="1 2" key="1">
    <citation type="submission" date="2018-12" db="EMBL/GenBank/DDBJ databases">
        <title>Sequencing of bacterial isolates from soil warming experiment in Harvard Forest, Massachusetts, USA.</title>
        <authorList>
            <person name="Deangelis K."/>
        </authorList>
    </citation>
    <scope>NUCLEOTIDE SEQUENCE [LARGE SCALE GENOMIC DNA]</scope>
    <source>
        <strain evidence="1 2">EB153</strain>
    </source>
</reference>
<sequence length="98" mass="9388">MGGGLALVKVGAAEEVAAGFADEFAAAVLEAGGAGGAEDGVVLAGGYGALGDGGLGWCGFGDGFGGAGLHFDSVAQFAIFSTAVAGWNASNDVRFDSR</sequence>
<proteinExistence type="predicted"/>
<protein>
    <submittedName>
        <fullName evidence="1">Uncharacterized protein</fullName>
    </submittedName>
</protein>
<accession>A0A3R9NU32</accession>